<sequence>LQSIDKQNSKSSKDLENKVRKKAFLEAKYERKASYVEEPIQKLKKGCNKKIETETSNYYKNIVDKDEHYNYKICNNTK</sequence>
<organism evidence="1 2">
    <name type="scientific">Gigaspora margarita</name>
    <dbReference type="NCBI Taxonomy" id="4874"/>
    <lineage>
        <taxon>Eukaryota</taxon>
        <taxon>Fungi</taxon>
        <taxon>Fungi incertae sedis</taxon>
        <taxon>Mucoromycota</taxon>
        <taxon>Glomeromycotina</taxon>
        <taxon>Glomeromycetes</taxon>
        <taxon>Diversisporales</taxon>
        <taxon>Gigasporaceae</taxon>
        <taxon>Gigaspora</taxon>
    </lineage>
</organism>
<dbReference type="EMBL" id="CAJVQB010057240">
    <property type="protein sequence ID" value="CAG8838076.1"/>
    <property type="molecule type" value="Genomic_DNA"/>
</dbReference>
<name>A0ABN7WQ84_GIGMA</name>
<evidence type="ECO:0000313" key="2">
    <source>
        <dbReference type="Proteomes" id="UP000789901"/>
    </source>
</evidence>
<gene>
    <name evidence="1" type="ORF">GMARGA_LOCUS33794</name>
</gene>
<comment type="caution">
    <text evidence="1">The sequence shown here is derived from an EMBL/GenBank/DDBJ whole genome shotgun (WGS) entry which is preliminary data.</text>
</comment>
<keyword evidence="2" id="KW-1185">Reference proteome</keyword>
<protein>
    <submittedName>
        <fullName evidence="1">1196_t:CDS:1</fullName>
    </submittedName>
</protein>
<reference evidence="1 2" key="1">
    <citation type="submission" date="2021-06" db="EMBL/GenBank/DDBJ databases">
        <authorList>
            <person name="Kallberg Y."/>
            <person name="Tangrot J."/>
            <person name="Rosling A."/>
        </authorList>
    </citation>
    <scope>NUCLEOTIDE SEQUENCE [LARGE SCALE GENOMIC DNA]</scope>
    <source>
        <strain evidence="1 2">120-4 pot B 10/14</strain>
    </source>
</reference>
<feature type="non-terminal residue" evidence="1">
    <location>
        <position position="1"/>
    </location>
</feature>
<feature type="non-terminal residue" evidence="1">
    <location>
        <position position="78"/>
    </location>
</feature>
<dbReference type="Proteomes" id="UP000789901">
    <property type="component" value="Unassembled WGS sequence"/>
</dbReference>
<proteinExistence type="predicted"/>
<evidence type="ECO:0000313" key="1">
    <source>
        <dbReference type="EMBL" id="CAG8838076.1"/>
    </source>
</evidence>
<accession>A0ABN7WQ84</accession>